<evidence type="ECO:0000313" key="3">
    <source>
        <dbReference type="Proteomes" id="UP000281553"/>
    </source>
</evidence>
<accession>A0A3P6TND1</accession>
<dbReference type="GO" id="GO:0000463">
    <property type="term" value="P:maturation of LSU-rRNA from tricistronic rRNA transcript (SSU-rRNA, 5.8S rRNA, LSU-rRNA)"/>
    <property type="evidence" value="ECO:0007669"/>
    <property type="project" value="TreeGrafter"/>
</dbReference>
<dbReference type="InterPro" id="IPR032436">
    <property type="entry name" value="URB1_C"/>
</dbReference>
<feature type="domain" description="URB1 C-terminal" evidence="1">
    <location>
        <begin position="86"/>
        <end position="215"/>
    </location>
</feature>
<dbReference type="AlphaFoldDB" id="A0A3P6TND1"/>
<dbReference type="GO" id="GO:0005730">
    <property type="term" value="C:nucleolus"/>
    <property type="evidence" value="ECO:0007669"/>
    <property type="project" value="TreeGrafter"/>
</dbReference>
<dbReference type="PANTHER" id="PTHR13500">
    <property type="entry name" value="NUCLEOLAR PRERIBOSOMAL-ASSOCIATED PROTEIN 1"/>
    <property type="match status" value="1"/>
</dbReference>
<organism evidence="2 3">
    <name type="scientific">Dibothriocephalus latus</name>
    <name type="common">Fish tapeworm</name>
    <name type="synonym">Diphyllobothrium latum</name>
    <dbReference type="NCBI Taxonomy" id="60516"/>
    <lineage>
        <taxon>Eukaryota</taxon>
        <taxon>Metazoa</taxon>
        <taxon>Spiralia</taxon>
        <taxon>Lophotrochozoa</taxon>
        <taxon>Platyhelminthes</taxon>
        <taxon>Cestoda</taxon>
        <taxon>Eucestoda</taxon>
        <taxon>Diphyllobothriidea</taxon>
        <taxon>Diphyllobothriidae</taxon>
        <taxon>Dibothriocephalus</taxon>
    </lineage>
</organism>
<protein>
    <recommendedName>
        <fullName evidence="1">URB1 C-terminal domain-containing protein</fullName>
    </recommendedName>
</protein>
<keyword evidence="3" id="KW-1185">Reference proteome</keyword>
<dbReference type="GO" id="GO:0000466">
    <property type="term" value="P:maturation of 5.8S rRNA from tricistronic rRNA transcript (SSU-rRNA, 5.8S rRNA, LSU-rRNA)"/>
    <property type="evidence" value="ECO:0007669"/>
    <property type="project" value="TreeGrafter"/>
</dbReference>
<dbReference type="EMBL" id="UYRU01043525">
    <property type="protein sequence ID" value="VDK82565.1"/>
    <property type="molecule type" value="Genomic_DNA"/>
</dbReference>
<proteinExistence type="predicted"/>
<evidence type="ECO:0000313" key="2">
    <source>
        <dbReference type="EMBL" id="VDK82565.1"/>
    </source>
</evidence>
<dbReference type="Pfam" id="PF16201">
    <property type="entry name" value="NopRA1"/>
    <property type="match status" value="1"/>
</dbReference>
<reference evidence="2 3" key="1">
    <citation type="submission" date="2018-11" db="EMBL/GenBank/DDBJ databases">
        <authorList>
            <consortium name="Pathogen Informatics"/>
        </authorList>
    </citation>
    <scope>NUCLEOTIDE SEQUENCE [LARGE SCALE GENOMIC DNA]</scope>
</reference>
<sequence length="287" mass="32944">MDCDRLAQSGRADKTLLQADLYDPCFLLPLFLRYLSIATFPNRILISATAILIAYRAAFRILSDKAEELGGGFRRPFLFGSRADTAFRLTRVHANFFVHALLMLAKPEHRMYEVFWNCLLAKPAVDLGAVPDFMRTIFSIHEDHRIERQWMIKLCAETVNDTSDYLLLEKSRVFKYCLTMYSDPSIDSAAQIQILRLLVATTKIPRACHALTRFHAFPLWLFRHALGSKSTPSLSYFFQIIKQMLTAFEDAKEESPALPILKLLDSTFRKLHEETTFAEKEAPPMDV</sequence>
<dbReference type="Proteomes" id="UP000281553">
    <property type="component" value="Unassembled WGS sequence"/>
</dbReference>
<dbReference type="PANTHER" id="PTHR13500:SF0">
    <property type="entry name" value="NUCLEOLAR PRE-RIBOSOMAL-ASSOCIATED PROTEIN 1"/>
    <property type="match status" value="1"/>
</dbReference>
<name>A0A3P6TND1_DIBLA</name>
<evidence type="ECO:0000259" key="1">
    <source>
        <dbReference type="Pfam" id="PF16201"/>
    </source>
</evidence>
<dbReference type="InterPro" id="IPR039844">
    <property type="entry name" value="URB1"/>
</dbReference>
<gene>
    <name evidence="2" type="ORF">DILT_LOCUS3354</name>
</gene>
<dbReference type="OrthoDB" id="72892at2759"/>